<evidence type="ECO:0000259" key="12">
    <source>
        <dbReference type="Pfam" id="PF03807"/>
    </source>
</evidence>
<comment type="function">
    <text evidence="8">Catalyzes the reduction of 1-pyrroline-5-carboxylate (PCA) to L-proline.</text>
</comment>
<protein>
    <recommendedName>
        <fullName evidence="8 9">Pyrroline-5-carboxylate reductase</fullName>
        <shortName evidence="8">P5C reductase</shortName>
        <shortName evidence="8">P5CR</shortName>
        <ecNumber evidence="8 9">1.5.1.2</ecNumber>
    </recommendedName>
    <alternativeName>
        <fullName evidence="8">PCA reductase</fullName>
    </alternativeName>
</protein>
<dbReference type="InterPro" id="IPR036291">
    <property type="entry name" value="NAD(P)-bd_dom_sf"/>
</dbReference>
<feature type="binding site" evidence="10">
    <location>
        <begin position="71"/>
        <end position="74"/>
    </location>
    <ligand>
        <name>NADP(+)</name>
        <dbReference type="ChEBI" id="CHEBI:58349"/>
    </ligand>
</feature>
<reference evidence="14 15" key="1">
    <citation type="submission" date="2019-02" db="EMBL/GenBank/DDBJ databases">
        <title>Deep-cultivation of Planctomycetes and their phenomic and genomic characterization uncovers novel biology.</title>
        <authorList>
            <person name="Wiegand S."/>
            <person name="Jogler M."/>
            <person name="Boedeker C."/>
            <person name="Pinto D."/>
            <person name="Vollmers J."/>
            <person name="Rivas-Marin E."/>
            <person name="Kohn T."/>
            <person name="Peeters S.H."/>
            <person name="Heuer A."/>
            <person name="Rast P."/>
            <person name="Oberbeckmann S."/>
            <person name="Bunk B."/>
            <person name="Jeske O."/>
            <person name="Meyerdierks A."/>
            <person name="Storesund J.E."/>
            <person name="Kallscheuer N."/>
            <person name="Luecker S."/>
            <person name="Lage O.M."/>
            <person name="Pohl T."/>
            <person name="Merkel B.J."/>
            <person name="Hornburger P."/>
            <person name="Mueller R.-W."/>
            <person name="Bruemmer F."/>
            <person name="Labrenz M."/>
            <person name="Spormann A.M."/>
            <person name="Op Den Camp H."/>
            <person name="Overmann J."/>
            <person name="Amann R."/>
            <person name="Jetten M.S.M."/>
            <person name="Mascher T."/>
            <person name="Medema M.H."/>
            <person name="Devos D.P."/>
            <person name="Kaster A.-K."/>
            <person name="Ovreas L."/>
            <person name="Rohde M."/>
            <person name="Galperin M.Y."/>
            <person name="Jogler C."/>
        </authorList>
    </citation>
    <scope>NUCLEOTIDE SEQUENCE [LARGE SCALE GENOMIC DNA]</scope>
    <source>
        <strain evidence="14 15">KOR42</strain>
    </source>
</reference>
<dbReference type="InterPro" id="IPR029036">
    <property type="entry name" value="P5CR_dimer"/>
</dbReference>
<dbReference type="FunFam" id="3.40.50.720:FF:000190">
    <property type="entry name" value="Pyrroline-5-carboxylate reductase"/>
    <property type="match status" value="1"/>
</dbReference>
<keyword evidence="7 8" id="KW-0560">Oxidoreductase</keyword>
<evidence type="ECO:0000256" key="10">
    <source>
        <dbReference type="PIRSR" id="PIRSR000193-1"/>
    </source>
</evidence>
<dbReference type="OrthoDB" id="9805754at2"/>
<dbReference type="InterPro" id="IPR028939">
    <property type="entry name" value="P5C_Rdtase_cat_N"/>
</dbReference>
<dbReference type="GO" id="GO:0055129">
    <property type="term" value="P:L-proline biosynthetic process"/>
    <property type="evidence" value="ECO:0007669"/>
    <property type="project" value="UniProtKB-UniRule"/>
</dbReference>
<comment type="pathway">
    <text evidence="8 11">Amino-acid biosynthesis; L-proline biosynthesis; L-proline from L-glutamate 5-semialdehyde: step 1/1.</text>
</comment>
<feature type="binding site" evidence="10">
    <location>
        <position position="58"/>
    </location>
    <ligand>
        <name>NADPH</name>
        <dbReference type="ChEBI" id="CHEBI:57783"/>
    </ligand>
</feature>
<keyword evidence="6 8" id="KW-0521">NADP</keyword>
<dbReference type="SUPFAM" id="SSF51735">
    <property type="entry name" value="NAD(P)-binding Rossmann-fold domains"/>
    <property type="match status" value="1"/>
</dbReference>
<evidence type="ECO:0000256" key="7">
    <source>
        <dbReference type="ARBA" id="ARBA00023002"/>
    </source>
</evidence>
<dbReference type="AlphaFoldDB" id="A0A5C5X503"/>
<dbReference type="UniPathway" id="UPA00098">
    <property type="reaction ID" value="UER00361"/>
</dbReference>
<dbReference type="SUPFAM" id="SSF48179">
    <property type="entry name" value="6-phosphogluconate dehydrogenase C-terminal domain-like"/>
    <property type="match status" value="1"/>
</dbReference>
<evidence type="ECO:0000256" key="8">
    <source>
        <dbReference type="HAMAP-Rule" id="MF_01925"/>
    </source>
</evidence>
<proteinExistence type="inferred from homology"/>
<evidence type="ECO:0000256" key="9">
    <source>
        <dbReference type="NCBIfam" id="TIGR00112"/>
    </source>
</evidence>
<evidence type="ECO:0000256" key="3">
    <source>
        <dbReference type="ARBA" id="ARBA00022490"/>
    </source>
</evidence>
<dbReference type="Gene3D" id="3.40.50.720">
    <property type="entry name" value="NAD(P)-binding Rossmann-like Domain"/>
    <property type="match status" value="1"/>
</dbReference>
<dbReference type="Pfam" id="PF14748">
    <property type="entry name" value="P5CR_dimer"/>
    <property type="match status" value="1"/>
</dbReference>
<feature type="domain" description="Pyrroline-5-carboxylate reductase dimerisation" evidence="13">
    <location>
        <begin position="162"/>
        <end position="266"/>
    </location>
</feature>
<accession>A0A5C5X503</accession>
<dbReference type="EMBL" id="SIHI01000001">
    <property type="protein sequence ID" value="TWT57152.1"/>
    <property type="molecule type" value="Genomic_DNA"/>
</dbReference>
<keyword evidence="15" id="KW-1185">Reference proteome</keyword>
<dbReference type="InterPro" id="IPR053790">
    <property type="entry name" value="P5CR-like_CS"/>
</dbReference>
<comment type="catalytic activity">
    <reaction evidence="8">
        <text>L-proline + NAD(+) = (S)-1-pyrroline-5-carboxylate + NADH + 2 H(+)</text>
        <dbReference type="Rhea" id="RHEA:14105"/>
        <dbReference type="ChEBI" id="CHEBI:15378"/>
        <dbReference type="ChEBI" id="CHEBI:17388"/>
        <dbReference type="ChEBI" id="CHEBI:57540"/>
        <dbReference type="ChEBI" id="CHEBI:57945"/>
        <dbReference type="ChEBI" id="CHEBI:60039"/>
        <dbReference type="EC" id="1.5.1.2"/>
    </reaction>
</comment>
<evidence type="ECO:0000256" key="2">
    <source>
        <dbReference type="ARBA" id="ARBA00005525"/>
    </source>
</evidence>
<evidence type="ECO:0000256" key="5">
    <source>
        <dbReference type="ARBA" id="ARBA00022650"/>
    </source>
</evidence>
<dbReference type="NCBIfam" id="TIGR00112">
    <property type="entry name" value="proC"/>
    <property type="match status" value="1"/>
</dbReference>
<dbReference type="PIRSF" id="PIRSF000193">
    <property type="entry name" value="Pyrrol-5-carb_rd"/>
    <property type="match status" value="1"/>
</dbReference>
<dbReference type="Pfam" id="PF03807">
    <property type="entry name" value="F420_oxidored"/>
    <property type="match status" value="1"/>
</dbReference>
<gene>
    <name evidence="8 14" type="primary">proC</name>
    <name evidence="14" type="ORF">KOR42_05100</name>
</gene>
<keyword evidence="5 8" id="KW-0641">Proline biosynthesis</keyword>
<dbReference type="Gene3D" id="1.10.3730.10">
    <property type="entry name" value="ProC C-terminal domain-like"/>
    <property type="match status" value="1"/>
</dbReference>
<evidence type="ECO:0000256" key="1">
    <source>
        <dbReference type="ARBA" id="ARBA00004496"/>
    </source>
</evidence>
<dbReference type="InterPro" id="IPR008927">
    <property type="entry name" value="6-PGluconate_DH-like_C_sf"/>
</dbReference>
<dbReference type="HAMAP" id="MF_01925">
    <property type="entry name" value="P5C_reductase"/>
    <property type="match status" value="1"/>
</dbReference>
<organism evidence="14 15">
    <name type="scientific">Thalassoglobus neptunius</name>
    <dbReference type="NCBI Taxonomy" id="1938619"/>
    <lineage>
        <taxon>Bacteria</taxon>
        <taxon>Pseudomonadati</taxon>
        <taxon>Planctomycetota</taxon>
        <taxon>Planctomycetia</taxon>
        <taxon>Planctomycetales</taxon>
        <taxon>Planctomycetaceae</taxon>
        <taxon>Thalassoglobus</taxon>
    </lineage>
</organism>
<evidence type="ECO:0000313" key="15">
    <source>
        <dbReference type="Proteomes" id="UP000317243"/>
    </source>
</evidence>
<feature type="binding site" evidence="10">
    <location>
        <begin position="9"/>
        <end position="14"/>
    </location>
    <ligand>
        <name>NADP(+)</name>
        <dbReference type="ChEBI" id="CHEBI:58349"/>
    </ligand>
</feature>
<feature type="domain" description="Pyrroline-5-carboxylate reductase catalytic N-terminal" evidence="12">
    <location>
        <begin position="5"/>
        <end position="100"/>
    </location>
</feature>
<comment type="subcellular location">
    <subcellularLocation>
        <location evidence="1 8">Cytoplasm</location>
    </subcellularLocation>
</comment>
<dbReference type="PROSITE" id="PS00521">
    <property type="entry name" value="P5CR"/>
    <property type="match status" value="1"/>
</dbReference>
<dbReference type="Proteomes" id="UP000317243">
    <property type="component" value="Unassembled WGS sequence"/>
</dbReference>
<dbReference type="RefSeq" id="WP_146507028.1">
    <property type="nucleotide sequence ID" value="NZ_SIHI01000001.1"/>
</dbReference>
<dbReference type="EC" id="1.5.1.2" evidence="8 9"/>
<dbReference type="GO" id="GO:0004735">
    <property type="term" value="F:pyrroline-5-carboxylate reductase activity"/>
    <property type="evidence" value="ECO:0007669"/>
    <property type="project" value="UniProtKB-UniRule"/>
</dbReference>
<comment type="caution">
    <text evidence="14">The sequence shown here is derived from an EMBL/GenBank/DDBJ whole genome shotgun (WGS) entry which is preliminary data.</text>
</comment>
<comment type="catalytic activity">
    <reaction evidence="8 11">
        <text>L-proline + NADP(+) = (S)-1-pyrroline-5-carboxylate + NADPH + 2 H(+)</text>
        <dbReference type="Rhea" id="RHEA:14109"/>
        <dbReference type="ChEBI" id="CHEBI:15378"/>
        <dbReference type="ChEBI" id="CHEBI:17388"/>
        <dbReference type="ChEBI" id="CHEBI:57783"/>
        <dbReference type="ChEBI" id="CHEBI:58349"/>
        <dbReference type="ChEBI" id="CHEBI:60039"/>
        <dbReference type="EC" id="1.5.1.2"/>
    </reaction>
</comment>
<evidence type="ECO:0000256" key="11">
    <source>
        <dbReference type="RuleBase" id="RU003903"/>
    </source>
</evidence>
<name>A0A5C5X503_9PLAN</name>
<dbReference type="GO" id="GO:0005737">
    <property type="term" value="C:cytoplasm"/>
    <property type="evidence" value="ECO:0007669"/>
    <property type="project" value="UniProtKB-SubCell"/>
</dbReference>
<evidence type="ECO:0000313" key="14">
    <source>
        <dbReference type="EMBL" id="TWT57152.1"/>
    </source>
</evidence>
<sequence>MNQKRIGLIGAGKMATALASGWIRSGLAQPENMLASDPYEAARKSFREQTNIPTTDSNREVLESSGVVLLAVKPQVVPELLEELAESATSEHLFVSIIAGARLDRFEAVLPKSRHIRVMPNTPCLVGEGASGFAAGSTATKDDLKLVEDLLSTVGIALPVAEHLLDAVTGLSGSGPAYVFEIIEALSDGGVLSGLPRATATQLAAQTLLGAAKMVLESGQHPGQLKDAVTSPGGTTISGLHQLEQGCMRGTLMNAVEAATKRSQELGKTST</sequence>
<dbReference type="FunFam" id="1.10.3730.10:FF:000001">
    <property type="entry name" value="Pyrroline-5-carboxylate reductase"/>
    <property type="match status" value="1"/>
</dbReference>
<keyword evidence="3 8" id="KW-0963">Cytoplasm</keyword>
<dbReference type="InterPro" id="IPR000304">
    <property type="entry name" value="Pyrroline-COOH_reductase"/>
</dbReference>
<evidence type="ECO:0000256" key="4">
    <source>
        <dbReference type="ARBA" id="ARBA00022605"/>
    </source>
</evidence>
<dbReference type="PANTHER" id="PTHR11645:SF0">
    <property type="entry name" value="PYRROLINE-5-CARBOXYLATE REDUCTASE 3"/>
    <property type="match status" value="1"/>
</dbReference>
<dbReference type="PANTHER" id="PTHR11645">
    <property type="entry name" value="PYRROLINE-5-CARBOXYLATE REDUCTASE"/>
    <property type="match status" value="1"/>
</dbReference>
<evidence type="ECO:0000259" key="13">
    <source>
        <dbReference type="Pfam" id="PF14748"/>
    </source>
</evidence>
<keyword evidence="4 8" id="KW-0028">Amino-acid biosynthesis</keyword>
<comment type="similarity">
    <text evidence="2 8 11">Belongs to the pyrroline-5-carboxylate reductase family.</text>
</comment>
<evidence type="ECO:0000256" key="6">
    <source>
        <dbReference type="ARBA" id="ARBA00022857"/>
    </source>
</evidence>